<organism evidence="5">
    <name type="scientific">Dissoconium aciculare CBS 342.82</name>
    <dbReference type="NCBI Taxonomy" id="1314786"/>
    <lineage>
        <taxon>Eukaryota</taxon>
        <taxon>Fungi</taxon>
        <taxon>Dikarya</taxon>
        <taxon>Ascomycota</taxon>
        <taxon>Pezizomycotina</taxon>
        <taxon>Dothideomycetes</taxon>
        <taxon>Dothideomycetidae</taxon>
        <taxon>Mycosphaerellales</taxon>
        <taxon>Dissoconiaceae</taxon>
        <taxon>Dissoconium</taxon>
    </lineage>
</organism>
<dbReference type="InterPro" id="IPR003737">
    <property type="entry name" value="GlcNAc_PI_deacetylase-related"/>
</dbReference>
<dbReference type="GO" id="GO:0000225">
    <property type="term" value="F:N-acetylglucosaminylphosphatidylinositol deacetylase activity"/>
    <property type="evidence" value="ECO:0007669"/>
    <property type="project" value="UniProtKB-EC"/>
</dbReference>
<dbReference type="UniPathway" id="UPA00196"/>
<dbReference type="GO" id="GO:0016020">
    <property type="term" value="C:membrane"/>
    <property type="evidence" value="ECO:0007669"/>
    <property type="project" value="GOC"/>
</dbReference>
<dbReference type="OrthoDB" id="440160at2759"/>
<dbReference type="Pfam" id="PF02585">
    <property type="entry name" value="PIG-L"/>
    <property type="match status" value="1"/>
</dbReference>
<dbReference type="Proteomes" id="UP000504637">
    <property type="component" value="Unplaced"/>
</dbReference>
<dbReference type="PANTHER" id="PTHR12993:SF11">
    <property type="entry name" value="N-ACETYLGLUCOSAMINYL-PHOSPHATIDYLINOSITOL DE-N-ACETYLASE"/>
    <property type="match status" value="1"/>
</dbReference>
<dbReference type="AlphaFoldDB" id="A0A6J3MG90"/>
<accession>A0A6J3MG90</accession>
<dbReference type="GeneID" id="54360155"/>
<keyword evidence="4" id="KW-1185">Reference proteome</keyword>
<reference evidence="5" key="2">
    <citation type="submission" date="2020-04" db="EMBL/GenBank/DDBJ databases">
        <authorList>
            <consortium name="NCBI Genome Project"/>
        </authorList>
    </citation>
    <scope>NUCLEOTIDE SEQUENCE</scope>
    <source>
        <strain evidence="5">CBS 342.82</strain>
    </source>
</reference>
<proteinExistence type="inferred from homology"/>
<dbReference type="RefSeq" id="XP_033463914.1">
    <property type="nucleotide sequence ID" value="XM_033602355.1"/>
</dbReference>
<dbReference type="GO" id="GO:0006506">
    <property type="term" value="P:GPI anchor biosynthetic process"/>
    <property type="evidence" value="ECO:0007669"/>
    <property type="project" value="UniProtKB-UniPathway"/>
</dbReference>
<evidence type="ECO:0000256" key="2">
    <source>
        <dbReference type="ARBA" id="ARBA00012176"/>
    </source>
</evidence>
<evidence type="ECO:0000256" key="3">
    <source>
        <dbReference type="SAM" id="MobiDB-lite"/>
    </source>
</evidence>
<name>A0A6J3MG90_9PEZI</name>
<dbReference type="PANTHER" id="PTHR12993">
    <property type="entry name" value="N-ACETYLGLUCOSAMINYL-PHOSPHATIDYLINOSITOL DE-N-ACETYLASE-RELATED"/>
    <property type="match status" value="1"/>
</dbReference>
<dbReference type="InterPro" id="IPR024078">
    <property type="entry name" value="LmbE-like_dom_sf"/>
</dbReference>
<reference evidence="5" key="3">
    <citation type="submission" date="2025-08" db="UniProtKB">
        <authorList>
            <consortium name="RefSeq"/>
        </authorList>
    </citation>
    <scope>IDENTIFICATION</scope>
    <source>
        <strain evidence="5">CBS 342.82</strain>
    </source>
</reference>
<gene>
    <name evidence="5" type="ORF">K489DRAFT_347705</name>
</gene>
<feature type="region of interest" description="Disordered" evidence="3">
    <location>
        <begin position="116"/>
        <end position="135"/>
    </location>
</feature>
<evidence type="ECO:0000256" key="1">
    <source>
        <dbReference type="ARBA" id="ARBA00006066"/>
    </source>
</evidence>
<evidence type="ECO:0000313" key="5">
    <source>
        <dbReference type="RefSeq" id="XP_033463914.1"/>
    </source>
</evidence>
<dbReference type="GO" id="GO:0005783">
    <property type="term" value="C:endoplasmic reticulum"/>
    <property type="evidence" value="ECO:0007669"/>
    <property type="project" value="TreeGrafter"/>
</dbReference>
<comment type="similarity">
    <text evidence="1">Belongs to the PIGL family.</text>
</comment>
<reference evidence="5" key="1">
    <citation type="submission" date="2020-01" db="EMBL/GenBank/DDBJ databases">
        <authorList>
            <consortium name="DOE Joint Genome Institute"/>
            <person name="Haridas S."/>
            <person name="Albert R."/>
            <person name="Binder M."/>
            <person name="Bloem J."/>
            <person name="Labutti K."/>
            <person name="Salamov A."/>
            <person name="Andreopoulos B."/>
            <person name="Baker S.E."/>
            <person name="Barry K."/>
            <person name="Bills G."/>
            <person name="Bluhm B.H."/>
            <person name="Cannon C."/>
            <person name="Castanera R."/>
            <person name="Culley D.E."/>
            <person name="Daum C."/>
            <person name="Ezra D."/>
            <person name="Gonzalez J.B."/>
            <person name="Henrissat B."/>
            <person name="Kuo A."/>
            <person name="Liang C."/>
            <person name="Lipzen A."/>
            <person name="Lutzoni F."/>
            <person name="Magnuson J."/>
            <person name="Mondo S."/>
            <person name="Nolan M."/>
            <person name="Ohm R."/>
            <person name="Pangilinan J."/>
            <person name="Park H.-J."/>
            <person name="Ramirez L."/>
            <person name="Alfaro M."/>
            <person name="Sun H."/>
            <person name="Tritt A."/>
            <person name="Yoshinaga Y."/>
            <person name="Zwiers L.-H."/>
            <person name="Turgeon B.G."/>
            <person name="Goodwin S.B."/>
            <person name="Spatafora J.W."/>
            <person name="Crous P.W."/>
            <person name="Grigoriev I.V."/>
        </authorList>
    </citation>
    <scope>NUCLEOTIDE SEQUENCE</scope>
    <source>
        <strain evidence="5">CBS 342.82</strain>
    </source>
</reference>
<evidence type="ECO:0000313" key="4">
    <source>
        <dbReference type="Proteomes" id="UP000504637"/>
    </source>
</evidence>
<dbReference type="EC" id="3.5.1.89" evidence="2"/>
<dbReference type="Gene3D" id="3.40.50.10320">
    <property type="entry name" value="LmbE-like"/>
    <property type="match status" value="1"/>
</dbReference>
<dbReference type="SUPFAM" id="SSF102588">
    <property type="entry name" value="LmbE-like"/>
    <property type="match status" value="1"/>
</dbReference>
<protein>
    <recommendedName>
        <fullName evidence="2">N-acetylglucosaminylphosphatidylinositol deacetylase</fullName>
        <ecNumber evidence="2">3.5.1.89</ecNumber>
    </recommendedName>
</protein>
<sequence length="275" mass="30363">MTRTFPIIGGKTICLVIAHPDDEAMFFSPTLRRLTAPELGNIVLILCFSTGDADGLGAIRRKELTESALQLGVREAQHVICLDQPEDFPDSMTAVWDAERVAQTLGLYVLPPAVSGENGGSSSAPSAGRKKGDKTPNVDVLITFDQHGVSSHPNHISLYHGALGYVRGLRKARRQAGSVSPSSEMQLYTLTTTSAVRKYSSLLDAVATMTVMLWRRKERGEFPSPLLMVSGVEDYRKGQRAMTTAHKSQMRWFRWGWIAISRYMIINDLVKQKVA</sequence>